<keyword evidence="4" id="KW-0560">Oxidoreductase</keyword>
<proteinExistence type="inferred from homology"/>
<dbReference type="GO" id="GO:0004315">
    <property type="term" value="F:3-oxoacyl-[acyl-carrier-protein] synthase activity"/>
    <property type="evidence" value="ECO:0007669"/>
    <property type="project" value="InterPro"/>
</dbReference>
<dbReference type="InterPro" id="IPR036736">
    <property type="entry name" value="ACP-like_sf"/>
</dbReference>
<dbReference type="PRINTS" id="PR00080">
    <property type="entry name" value="SDRFAMILY"/>
</dbReference>
<keyword evidence="3" id="KW-0808">Transferase</keyword>
<dbReference type="InterPro" id="IPR057326">
    <property type="entry name" value="KR_dom"/>
</dbReference>
<dbReference type="Gene3D" id="1.10.1200.10">
    <property type="entry name" value="ACP-like"/>
    <property type="match status" value="1"/>
</dbReference>
<dbReference type="GO" id="GO:0016491">
    <property type="term" value="F:oxidoreductase activity"/>
    <property type="evidence" value="ECO:0007669"/>
    <property type="project" value="UniProtKB-KW"/>
</dbReference>
<evidence type="ECO:0000259" key="6">
    <source>
        <dbReference type="PROSITE" id="PS50075"/>
    </source>
</evidence>
<evidence type="ECO:0000259" key="7">
    <source>
        <dbReference type="PROSITE" id="PS52004"/>
    </source>
</evidence>
<dbReference type="PANTHER" id="PTHR10362">
    <property type="entry name" value="HISTIDINE AMMONIA-LYASE"/>
    <property type="match status" value="1"/>
</dbReference>
<dbReference type="NCBIfam" id="NF006618">
    <property type="entry name" value="PRK09185.1"/>
    <property type="match status" value="1"/>
</dbReference>
<dbReference type="Gene3D" id="3.30.300.30">
    <property type="match status" value="1"/>
</dbReference>
<dbReference type="GO" id="GO:0016841">
    <property type="term" value="F:ammonia-lyase activity"/>
    <property type="evidence" value="ECO:0007669"/>
    <property type="project" value="InterPro"/>
</dbReference>
<dbReference type="InterPro" id="IPR000873">
    <property type="entry name" value="AMP-dep_synth/lig_dom"/>
</dbReference>
<dbReference type="InterPro" id="IPR008948">
    <property type="entry name" value="L-Aspartase-like"/>
</dbReference>
<dbReference type="InterPro" id="IPR002347">
    <property type="entry name" value="SDR_fam"/>
</dbReference>
<dbReference type="InterPro" id="IPR001106">
    <property type="entry name" value="Aromatic_Lyase"/>
</dbReference>
<dbReference type="SUPFAM" id="SSF56801">
    <property type="entry name" value="Acetyl-CoA synthetase-like"/>
    <property type="match status" value="1"/>
</dbReference>
<dbReference type="PROSITE" id="PS00488">
    <property type="entry name" value="PAL_HISTIDASE"/>
    <property type="match status" value="1"/>
</dbReference>
<dbReference type="InterPro" id="IPR011285">
    <property type="entry name" value="FabG-rel"/>
</dbReference>
<dbReference type="NCBIfam" id="TIGR01831">
    <property type="entry name" value="fabG_rel"/>
    <property type="match status" value="1"/>
</dbReference>
<dbReference type="Gene3D" id="1.20.200.10">
    <property type="entry name" value="Fumarase/aspartase (Central domain)"/>
    <property type="match status" value="1"/>
</dbReference>
<dbReference type="InterPro" id="IPR018201">
    <property type="entry name" value="Ketoacyl_synth_AS"/>
</dbReference>
<dbReference type="Pfam" id="PF02801">
    <property type="entry name" value="Ketoacyl-synt_C"/>
    <property type="match status" value="1"/>
</dbReference>
<dbReference type="SMART" id="SM00822">
    <property type="entry name" value="PKS_KR"/>
    <property type="match status" value="1"/>
</dbReference>
<dbReference type="InterPro" id="IPR020841">
    <property type="entry name" value="PKS_Beta-ketoAc_synthase_dom"/>
</dbReference>
<dbReference type="NCBIfam" id="NF009466">
    <property type="entry name" value="PRK12826.1-2"/>
    <property type="match status" value="1"/>
</dbReference>
<dbReference type="InterPro" id="IPR045851">
    <property type="entry name" value="AMP-bd_C_sf"/>
</dbReference>
<dbReference type="NCBIfam" id="NF004200">
    <property type="entry name" value="PRK05653.1-5"/>
    <property type="match status" value="1"/>
</dbReference>
<dbReference type="PROSITE" id="PS00606">
    <property type="entry name" value="KS3_1"/>
    <property type="match status" value="1"/>
</dbReference>
<protein>
    <submittedName>
        <fullName evidence="8">Uncharacterized protein</fullName>
    </submittedName>
</protein>
<dbReference type="InterPro" id="IPR014031">
    <property type="entry name" value="Ketoacyl_synth_C"/>
</dbReference>
<feature type="domain" description="Carrier" evidence="6">
    <location>
        <begin position="2"/>
        <end position="84"/>
    </location>
</feature>
<dbReference type="InterPro" id="IPR016039">
    <property type="entry name" value="Thiolase-like"/>
</dbReference>
<gene>
    <name evidence="8" type="ORF">BGZ97_000738</name>
</gene>
<dbReference type="Pfam" id="PF00109">
    <property type="entry name" value="ketoacyl-synt"/>
    <property type="match status" value="1"/>
</dbReference>
<evidence type="ECO:0000256" key="5">
    <source>
        <dbReference type="ARBA" id="ARBA00023239"/>
    </source>
</evidence>
<dbReference type="CDD" id="cd00332">
    <property type="entry name" value="PAL-HAL"/>
    <property type="match status" value="1"/>
</dbReference>
<dbReference type="FunFam" id="1.20.200.10:FF:000012">
    <property type="entry name" value="Tyrosine ammonia-lyase"/>
    <property type="match status" value="1"/>
</dbReference>
<dbReference type="Pfam" id="PF13561">
    <property type="entry name" value="adh_short_C2"/>
    <property type="match status" value="1"/>
</dbReference>
<dbReference type="InterPro" id="IPR024083">
    <property type="entry name" value="Fumarase/histidase_N"/>
</dbReference>
<evidence type="ECO:0000256" key="1">
    <source>
        <dbReference type="ARBA" id="ARBA00006484"/>
    </source>
</evidence>
<dbReference type="Proteomes" id="UP000823405">
    <property type="component" value="Unassembled WGS sequence"/>
</dbReference>
<evidence type="ECO:0000313" key="9">
    <source>
        <dbReference type="Proteomes" id="UP000823405"/>
    </source>
</evidence>
<dbReference type="SUPFAM" id="SSF48557">
    <property type="entry name" value="L-aspartase-like"/>
    <property type="match status" value="1"/>
</dbReference>
<feature type="domain" description="Ketosynthase family 3 (KS3)" evidence="7">
    <location>
        <begin position="963"/>
        <end position="1292"/>
    </location>
</feature>
<dbReference type="Gene3D" id="1.10.275.10">
    <property type="entry name" value="Fumarase/aspartase (N-terminal domain)"/>
    <property type="match status" value="1"/>
</dbReference>
<dbReference type="SUPFAM" id="SSF53901">
    <property type="entry name" value="Thiolase-like"/>
    <property type="match status" value="1"/>
</dbReference>
<accession>A0A9P6UUD5</accession>
<evidence type="ECO:0000256" key="3">
    <source>
        <dbReference type="ARBA" id="ARBA00022679"/>
    </source>
</evidence>
<dbReference type="FunFam" id="3.40.50.720:FF:000173">
    <property type="entry name" value="3-oxoacyl-[acyl-carrier protein] reductase"/>
    <property type="match status" value="1"/>
</dbReference>
<dbReference type="InterPro" id="IPR014030">
    <property type="entry name" value="Ketoacyl_synth_N"/>
</dbReference>
<dbReference type="Gene3D" id="3.40.47.10">
    <property type="match status" value="1"/>
</dbReference>
<dbReference type="Pfam" id="PF00550">
    <property type="entry name" value="PP-binding"/>
    <property type="match status" value="1"/>
</dbReference>
<dbReference type="Pfam" id="PF00221">
    <property type="entry name" value="Lyase_aromatic"/>
    <property type="match status" value="1"/>
</dbReference>
<comment type="similarity">
    <text evidence="2">Belongs to the PAL/histidase family.</text>
</comment>
<sequence>MTALKLEIKQLLIDALNLEDLAVADIDDDMPLFNTDGLGLDSIDALEIGIALRKKYQLQIETTDSRMREHFRSSQLRRYSAGIVLDDLDGLLASGEGGLGAELRIDPCAPLSLVTSGSSGVPKVIHKTLAQFEAEIQTLATLWGTVMQGATVVASVPHHHIYGLLFRLLWPLAAGQPFDRMTCVDPADVRARLAVLQKVVLVSSPAQLARWPALINLAQLAPPPGLIFSSGGPLAAETAAVYAQAFGAAPIEVYGSTETGGIAWRCQRQVQPQNEVSDAWMPMPAVAVRCAADGALQLRSPHLPDDQWWRMEDAVQIDVDGRFRLRGRLDRIIKLEEKRVSLPELEHVLMQHPWVKQAAIVPLNGARITLGALLTLTEEGIQAWRSAASRLSITQALRRYLAEHFDVVVLPLFSKVNEMHNVSRTTHEEVGKSLGHIVVGARRVTIEEVLAVAERGAEVRLADQAAFRERIERGAHYLRTCLASGATVYGVNTGYGDACEVSVPPALVAALPLQLTRYHGCGMGEYLDTDATLAVMVARLNSLAHGYSGVRWELLDKLMQLINQRVLPRIPAEGSVGASGDLTPLSYVAAALVGEREVSYRGQLRAASEVLAELGITPLVLAPKEGLALMNGTAVMTGLACLAWRRADYLTRLACRLTALTTVALNGRAAHFDARLFEAKPHIGQGEAAAWIRADLSGRPDSSAQRVQDRYSVRCAPHVIGVARDALNWIRRDIENELNSANDNPLIDPDDECVLHGGNFYGGHIAFAMDALKVAVANLADLMDRQLALLVDDKFNHGLPRNLSGSIGERAAINHGFKAVQISASAWTAEALKLTMPASVFSRSTESHNQDKVSMGTIAARDCLRVLTLTEQVAAAHTLATVQAITLRLRDSAIPPPPVVLTEFMAMSAAHSAFVDEDRALEFDLRGTADWIRAVAGPVIARRLAEGDTSGMLTEAVSDALGSLPVGRVSQVLPVPPAALARDDCRNNRLLLAALATIEVELEKVLSRYGRSRIGVVLGTTTSGVVAGEAMLAEWAAGRAAPAGYDYQQVEIGAAAPFLAKVLGVTGPAYTISTACTSSAKVFAVARRLLQAGLCDAVVLGGADTLSGLTLGGFSALESISPQRANPMSRNRRGINLGEGAALFIMSRDEAPIALLGVGEASDAYHISAPDPQGKGAEMALRAALKDAALTPSQIGYVNLHATATPKNDEMESRVMQRVFPAGVPTSGTKPLVGHLLGAAGATELGFCWLLLNVTGASRGIGRAIAEQLAAEGFALTIHGHSGWAEAQAVAAGIIAQGGQAQALRFDVRERALCSKVLAEDVAAHGAYYGIVCNAGVARDAVFPALSGEDWDTVIDTSLDGFYNVVHPLTMPMVRAKAGGRIVTISSVSGMIGNRGQVNYSAAKAGLIGASKALAIELASRAITVNCVAPGIIETEMINPELREQAAKEVPMKRVGTPSEVAALVSFLMSDAAAYITRQVIGVNGGII</sequence>
<dbReference type="Gene3D" id="3.40.50.12780">
    <property type="entry name" value="N-terminal domain of ligase-like"/>
    <property type="match status" value="1"/>
</dbReference>
<dbReference type="Gene3D" id="3.40.50.720">
    <property type="entry name" value="NAD(P)-binding Rossmann-like Domain"/>
    <property type="match status" value="1"/>
</dbReference>
<dbReference type="Pfam" id="PF00501">
    <property type="entry name" value="AMP-binding"/>
    <property type="match status" value="1"/>
</dbReference>
<comment type="similarity">
    <text evidence="1">Belongs to the short-chain dehydrogenases/reductases (SDR) family.</text>
</comment>
<keyword evidence="5" id="KW-0456">Lyase</keyword>
<dbReference type="SUPFAM" id="SSF47336">
    <property type="entry name" value="ACP-like"/>
    <property type="match status" value="1"/>
</dbReference>
<dbReference type="InterPro" id="IPR036291">
    <property type="entry name" value="NAD(P)-bd_dom_sf"/>
</dbReference>
<dbReference type="SMART" id="SM00825">
    <property type="entry name" value="PKS_KS"/>
    <property type="match status" value="1"/>
</dbReference>
<dbReference type="PRINTS" id="PR00081">
    <property type="entry name" value="GDHRDH"/>
</dbReference>
<dbReference type="SUPFAM" id="SSF51735">
    <property type="entry name" value="NAD(P)-binding Rossmann-fold domains"/>
    <property type="match status" value="1"/>
</dbReference>
<dbReference type="GO" id="GO:0006633">
    <property type="term" value="P:fatty acid biosynthetic process"/>
    <property type="evidence" value="ECO:0007669"/>
    <property type="project" value="InterPro"/>
</dbReference>
<evidence type="ECO:0000256" key="2">
    <source>
        <dbReference type="ARBA" id="ARBA00007238"/>
    </source>
</evidence>
<dbReference type="InterPro" id="IPR042099">
    <property type="entry name" value="ANL_N_sf"/>
</dbReference>
<dbReference type="OrthoDB" id="2393821at2759"/>
<dbReference type="PROSITE" id="PS52004">
    <property type="entry name" value="KS3_2"/>
    <property type="match status" value="1"/>
</dbReference>
<comment type="caution">
    <text evidence="8">The sequence shown here is derived from an EMBL/GenBank/DDBJ whole genome shotgun (WGS) entry which is preliminary data.</text>
</comment>
<evidence type="ECO:0000256" key="4">
    <source>
        <dbReference type="ARBA" id="ARBA00023002"/>
    </source>
</evidence>
<dbReference type="InterPro" id="IPR022313">
    <property type="entry name" value="Phe/His_NH3-lyase_AS"/>
</dbReference>
<dbReference type="EMBL" id="JAAAIN010000114">
    <property type="protein sequence ID" value="KAG0320097.1"/>
    <property type="molecule type" value="Genomic_DNA"/>
</dbReference>
<dbReference type="PROSITE" id="PS50075">
    <property type="entry name" value="CARRIER"/>
    <property type="match status" value="1"/>
</dbReference>
<name>A0A9P6UUD5_9FUNG</name>
<organism evidence="8 9">
    <name type="scientific">Linnemannia gamsii</name>
    <dbReference type="NCBI Taxonomy" id="64522"/>
    <lineage>
        <taxon>Eukaryota</taxon>
        <taxon>Fungi</taxon>
        <taxon>Fungi incertae sedis</taxon>
        <taxon>Mucoromycota</taxon>
        <taxon>Mortierellomycotina</taxon>
        <taxon>Mortierellomycetes</taxon>
        <taxon>Mortierellales</taxon>
        <taxon>Mortierellaceae</taxon>
        <taxon>Linnemannia</taxon>
    </lineage>
</organism>
<dbReference type="FunFam" id="1.10.275.10:FF:000005">
    <property type="entry name" value="Histidine ammonia-lyase"/>
    <property type="match status" value="1"/>
</dbReference>
<keyword evidence="9" id="KW-1185">Reference proteome</keyword>
<evidence type="ECO:0000313" key="8">
    <source>
        <dbReference type="EMBL" id="KAG0320097.1"/>
    </source>
</evidence>
<reference evidence="8" key="1">
    <citation type="journal article" date="2020" name="Fungal Divers.">
        <title>Resolving the Mortierellaceae phylogeny through synthesis of multi-gene phylogenetics and phylogenomics.</title>
        <authorList>
            <person name="Vandepol N."/>
            <person name="Liber J."/>
            <person name="Desiro A."/>
            <person name="Na H."/>
            <person name="Kennedy M."/>
            <person name="Barry K."/>
            <person name="Grigoriev I.V."/>
            <person name="Miller A.N."/>
            <person name="O'Donnell K."/>
            <person name="Stajich J.E."/>
            <person name="Bonito G."/>
        </authorList>
    </citation>
    <scope>NUCLEOTIDE SEQUENCE</scope>
    <source>
        <strain evidence="8">NVP60</strain>
    </source>
</reference>
<dbReference type="InterPro" id="IPR009081">
    <property type="entry name" value="PP-bd_ACP"/>
</dbReference>